<proteinExistence type="predicted"/>
<protein>
    <recommendedName>
        <fullName evidence="4">Phenazine biosynthesis protein</fullName>
    </recommendedName>
</protein>
<organism evidence="2 3">
    <name type="scientific">Coniosporium apollinis</name>
    <dbReference type="NCBI Taxonomy" id="61459"/>
    <lineage>
        <taxon>Eukaryota</taxon>
        <taxon>Fungi</taxon>
        <taxon>Dikarya</taxon>
        <taxon>Ascomycota</taxon>
        <taxon>Pezizomycotina</taxon>
        <taxon>Dothideomycetes</taxon>
        <taxon>Dothideomycetes incertae sedis</taxon>
        <taxon>Coniosporium</taxon>
    </lineage>
</organism>
<reference evidence="2" key="1">
    <citation type="submission" date="2022-10" db="EMBL/GenBank/DDBJ databases">
        <title>Culturing micro-colonial fungi from biological soil crusts in the Mojave desert and describing Neophaeococcomyces mojavensis, and introducing the new genera and species Taxawa tesnikishii.</title>
        <authorList>
            <person name="Kurbessoian T."/>
            <person name="Stajich J.E."/>
        </authorList>
    </citation>
    <scope>NUCLEOTIDE SEQUENCE</scope>
    <source>
        <strain evidence="2">TK_1</strain>
    </source>
</reference>
<keyword evidence="3" id="KW-1185">Reference proteome</keyword>
<evidence type="ECO:0000313" key="3">
    <source>
        <dbReference type="Proteomes" id="UP001172684"/>
    </source>
</evidence>
<dbReference type="InterPro" id="IPR003719">
    <property type="entry name" value="Phenazine_PhzF-like"/>
</dbReference>
<dbReference type="PANTHER" id="PTHR13774:SF32">
    <property type="entry name" value="ANTISENSE-ENHANCING SEQUENCE 1"/>
    <property type="match status" value="1"/>
</dbReference>
<evidence type="ECO:0000313" key="2">
    <source>
        <dbReference type="EMBL" id="KAJ9658998.1"/>
    </source>
</evidence>
<sequence>MTQQSRLNFVTLDVFTEEPFTGNPLAIVEVPRSADLSQDQKQKIAREFNYSETVFLHEREDSSKNSWVIDIFTLDRELPFAGHPVIGTACHVLSSVAHESDEKAIRGTFITKAGHVELEYNVTEKTARVAIPHNVHIHQEEVSHDQVRKSQPGLRESPSSPQPYPVVSIVKGMTFIMVELYSLEDLTAVATTANRLVPQLDEGWQDSFVGGYFFVRLGENNDGTLHLQSRMIEGTLEDPATGSATSGCCAYLAMQSRKPGHTLKFAVNQGVEMGRSSEIGVEVTLADDGAVDRIVLIGSAVRVMEGRLTV</sequence>
<dbReference type="PIRSF" id="PIRSF016184">
    <property type="entry name" value="PhzC_PhzF"/>
    <property type="match status" value="1"/>
</dbReference>
<dbReference type="PANTHER" id="PTHR13774">
    <property type="entry name" value="PHENAZINE BIOSYNTHESIS PROTEIN"/>
    <property type="match status" value="1"/>
</dbReference>
<dbReference type="Proteomes" id="UP001172684">
    <property type="component" value="Unassembled WGS sequence"/>
</dbReference>
<gene>
    <name evidence="2" type="ORF">H2201_007520</name>
</gene>
<feature type="region of interest" description="Disordered" evidence="1">
    <location>
        <begin position="140"/>
        <end position="162"/>
    </location>
</feature>
<dbReference type="EMBL" id="JAPDRL010000080">
    <property type="protein sequence ID" value="KAJ9658998.1"/>
    <property type="molecule type" value="Genomic_DNA"/>
</dbReference>
<evidence type="ECO:0000256" key="1">
    <source>
        <dbReference type="SAM" id="MobiDB-lite"/>
    </source>
</evidence>
<comment type="caution">
    <text evidence="2">The sequence shown here is derived from an EMBL/GenBank/DDBJ whole genome shotgun (WGS) entry which is preliminary data.</text>
</comment>
<evidence type="ECO:0008006" key="4">
    <source>
        <dbReference type="Google" id="ProtNLM"/>
    </source>
</evidence>
<accession>A0ABQ9NIL8</accession>
<dbReference type="Pfam" id="PF02567">
    <property type="entry name" value="PhzC-PhzF"/>
    <property type="match status" value="1"/>
</dbReference>
<dbReference type="NCBIfam" id="TIGR00654">
    <property type="entry name" value="PhzF_family"/>
    <property type="match status" value="1"/>
</dbReference>
<dbReference type="SUPFAM" id="SSF54506">
    <property type="entry name" value="Diaminopimelate epimerase-like"/>
    <property type="match status" value="1"/>
</dbReference>
<dbReference type="Gene3D" id="3.10.310.10">
    <property type="entry name" value="Diaminopimelate Epimerase, Chain A, domain 1"/>
    <property type="match status" value="2"/>
</dbReference>
<name>A0ABQ9NIL8_9PEZI</name>